<dbReference type="AlphaFoldDB" id="A0A2P2PUC7"/>
<reference evidence="1" key="1">
    <citation type="submission" date="2018-02" db="EMBL/GenBank/DDBJ databases">
        <title>Rhizophora mucronata_Transcriptome.</title>
        <authorList>
            <person name="Meera S.P."/>
            <person name="Sreeshan A."/>
            <person name="Augustine A."/>
        </authorList>
    </citation>
    <scope>NUCLEOTIDE SEQUENCE</scope>
    <source>
        <tissue evidence="1">Leaf</tissue>
    </source>
</reference>
<organism evidence="1">
    <name type="scientific">Rhizophora mucronata</name>
    <name type="common">Asiatic mangrove</name>
    <dbReference type="NCBI Taxonomy" id="61149"/>
    <lineage>
        <taxon>Eukaryota</taxon>
        <taxon>Viridiplantae</taxon>
        <taxon>Streptophyta</taxon>
        <taxon>Embryophyta</taxon>
        <taxon>Tracheophyta</taxon>
        <taxon>Spermatophyta</taxon>
        <taxon>Magnoliopsida</taxon>
        <taxon>eudicotyledons</taxon>
        <taxon>Gunneridae</taxon>
        <taxon>Pentapetalae</taxon>
        <taxon>rosids</taxon>
        <taxon>fabids</taxon>
        <taxon>Malpighiales</taxon>
        <taxon>Rhizophoraceae</taxon>
        <taxon>Rhizophora</taxon>
    </lineage>
</organism>
<proteinExistence type="predicted"/>
<sequence length="62" mass="7332">MTFFLLRAICDIELSSPVWKCTKRVLHSHVWPNIAHGTLVIVDRVFLIISLKEIFHCLYMIY</sequence>
<protein>
    <submittedName>
        <fullName evidence="1">Uncharacterized protein</fullName>
    </submittedName>
</protein>
<accession>A0A2P2PUC7</accession>
<evidence type="ECO:0000313" key="1">
    <source>
        <dbReference type="EMBL" id="MBX58356.1"/>
    </source>
</evidence>
<dbReference type="EMBL" id="GGEC01077872">
    <property type="protein sequence ID" value="MBX58356.1"/>
    <property type="molecule type" value="Transcribed_RNA"/>
</dbReference>
<name>A0A2P2PUC7_RHIMU</name>